<dbReference type="OrthoDB" id="27483at2759"/>
<reference evidence="2" key="1">
    <citation type="submission" date="2020-01" db="EMBL/GenBank/DDBJ databases">
        <title>Identification and distribution of gene clusters putatively required for synthesis of sphingolipid metabolism inhibitors in phylogenetically diverse species of the filamentous fungus Fusarium.</title>
        <authorList>
            <person name="Kim H.-S."/>
            <person name="Busman M."/>
            <person name="Brown D.W."/>
            <person name="Divon H."/>
            <person name="Uhlig S."/>
            <person name="Proctor R.H."/>
        </authorList>
    </citation>
    <scope>NUCLEOTIDE SEQUENCE</scope>
    <source>
        <strain evidence="2">NRRL 53441</strain>
    </source>
</reference>
<keyword evidence="3" id="KW-1185">Reference proteome</keyword>
<dbReference type="AlphaFoldDB" id="A0A8H4KT96"/>
<evidence type="ECO:0000313" key="3">
    <source>
        <dbReference type="Proteomes" id="UP000605986"/>
    </source>
</evidence>
<accession>A0A8H4KT96</accession>
<proteinExistence type="predicted"/>
<evidence type="ECO:0000313" key="2">
    <source>
        <dbReference type="EMBL" id="KAF4455273.1"/>
    </source>
</evidence>
<feature type="region of interest" description="Disordered" evidence="1">
    <location>
        <begin position="1"/>
        <end position="24"/>
    </location>
</feature>
<comment type="caution">
    <text evidence="2">The sequence shown here is derived from an EMBL/GenBank/DDBJ whole genome shotgun (WGS) entry which is preliminary data.</text>
</comment>
<name>A0A8H4KT96_9HYPO</name>
<protein>
    <submittedName>
        <fullName evidence="2">Uncharacterized protein</fullName>
    </submittedName>
</protein>
<dbReference type="Proteomes" id="UP000605986">
    <property type="component" value="Unassembled WGS sequence"/>
</dbReference>
<evidence type="ECO:0000256" key="1">
    <source>
        <dbReference type="SAM" id="MobiDB-lite"/>
    </source>
</evidence>
<gene>
    <name evidence="2" type="ORF">F53441_2423</name>
</gene>
<organism evidence="2 3">
    <name type="scientific">Fusarium austroafricanum</name>
    <dbReference type="NCBI Taxonomy" id="2364996"/>
    <lineage>
        <taxon>Eukaryota</taxon>
        <taxon>Fungi</taxon>
        <taxon>Dikarya</taxon>
        <taxon>Ascomycota</taxon>
        <taxon>Pezizomycotina</taxon>
        <taxon>Sordariomycetes</taxon>
        <taxon>Hypocreomycetidae</taxon>
        <taxon>Hypocreales</taxon>
        <taxon>Nectriaceae</taxon>
        <taxon>Fusarium</taxon>
        <taxon>Fusarium concolor species complex</taxon>
    </lineage>
</organism>
<dbReference type="EMBL" id="JAADJG010000100">
    <property type="protein sequence ID" value="KAF4455273.1"/>
    <property type="molecule type" value="Genomic_DNA"/>
</dbReference>
<sequence length="94" mass="10232">MASVHATGKSGSGYGDHEDNQSDANELSTKAFKYNFKVYLLKATKDVKTAGKFALDEKMEIPPDFSISGDGVGYIPLPLKKSHARQIITKARQA</sequence>